<evidence type="ECO:0000259" key="5">
    <source>
        <dbReference type="PROSITE" id="PS51181"/>
    </source>
</evidence>
<feature type="compositionally biased region" description="Basic and acidic residues" evidence="3">
    <location>
        <begin position="515"/>
        <end position="524"/>
    </location>
</feature>
<dbReference type="PROSITE" id="PS00383">
    <property type="entry name" value="TYR_PHOSPHATASE_1"/>
    <property type="match status" value="1"/>
</dbReference>
<dbReference type="EC" id="3.1.3.67" evidence="1"/>
<feature type="region of interest" description="Disordered" evidence="3">
    <location>
        <begin position="265"/>
        <end position="306"/>
    </location>
</feature>
<gene>
    <name evidence="6" type="ORF">AAFC00_002243</name>
</gene>
<feature type="region of interest" description="Disordered" evidence="3">
    <location>
        <begin position="415"/>
        <end position="524"/>
    </location>
</feature>
<name>A0ABR3PHX4_9PEZI</name>
<protein>
    <recommendedName>
        <fullName evidence="1">phosphatidylinositol-3,4,5-trisphosphate 3-phosphatase</fullName>
        <ecNumber evidence="1">3.1.3.67</ecNumber>
    </recommendedName>
</protein>
<sequence length="524" mass="58066">MASILRQIVAGPRARHPEAGLDLCYVTDNIIATSGPSGTYPQLAYRTPLDQLRKFLDEKHGDDWAIWEFRAEGTGYPDSEVYNRVYHYPWPDHHPPPFGLIPLIMGSMRNWRQDPNISEEHRQKRVTVVHCKAGKGRSGTVSCSYLISEEGWTKEDALKRFTERRMRPNFGAGVSIPSQLRWVGYVERWAKTGKVYVERPVEILEVHIWGLRDGVKVAVEGFVDDGRTIKVLHVFSKSEREIVRGGLRKSAGLADVVVEAMKMGNNNSNNKAVHTASMEPTDERAMAESNKTTTRAPSDLADGKTGDVVFRPKESLVVPTGDINIDFERRNKAGYGMSMVTSVAHVWFNTFFEGQGPERNGEADDAGVFEIDFDAMDGIKGSLRKGTRAFDKMAVVWKNVPETRTRRNSVVIKEPELGEEVHQTKAADWKGIPDASPGRGKKGLGLRAETPHSADVSRASSVRSHRGDDDTGSESEGVTSYGIDGQVNQTRLSGETSRSILPTSKDLPGPTHSIVIDDGKVLED</sequence>
<dbReference type="Gene3D" id="3.90.190.10">
    <property type="entry name" value="Protein tyrosine phosphatase superfamily"/>
    <property type="match status" value="1"/>
</dbReference>
<evidence type="ECO:0000313" key="6">
    <source>
        <dbReference type="EMBL" id="KAL1305346.1"/>
    </source>
</evidence>
<evidence type="ECO:0000313" key="7">
    <source>
        <dbReference type="Proteomes" id="UP001562354"/>
    </source>
</evidence>
<feature type="compositionally biased region" description="Basic and acidic residues" evidence="3">
    <location>
        <begin position="415"/>
        <end position="428"/>
    </location>
</feature>
<dbReference type="CDD" id="cd14497">
    <property type="entry name" value="PTP_PTEN-like"/>
    <property type="match status" value="1"/>
</dbReference>
<dbReference type="PROSITE" id="PS50056">
    <property type="entry name" value="TYR_PHOSPHATASE_2"/>
    <property type="match status" value="1"/>
</dbReference>
<dbReference type="InterPro" id="IPR029023">
    <property type="entry name" value="Tensin_phosphatase"/>
</dbReference>
<dbReference type="PANTHER" id="PTHR12305:SF81">
    <property type="entry name" value="PHOSPHATIDYLINOSITOL 3,4,5-TRISPHOSPHATE 3-PHOSPHATASE AND DUAL-SPECIFICITY PROTEIN PHOSPHATASE PTEN"/>
    <property type="match status" value="1"/>
</dbReference>
<keyword evidence="2" id="KW-0378">Hydrolase</keyword>
<evidence type="ECO:0000256" key="1">
    <source>
        <dbReference type="ARBA" id="ARBA00013015"/>
    </source>
</evidence>
<dbReference type="RefSeq" id="XP_069201619.1">
    <property type="nucleotide sequence ID" value="XM_069341536.1"/>
</dbReference>
<dbReference type="InterPro" id="IPR029021">
    <property type="entry name" value="Prot-tyrosine_phosphatase-like"/>
</dbReference>
<evidence type="ECO:0000256" key="3">
    <source>
        <dbReference type="SAM" id="MobiDB-lite"/>
    </source>
</evidence>
<feature type="compositionally biased region" description="Low complexity" evidence="3">
    <location>
        <begin position="453"/>
        <end position="462"/>
    </location>
</feature>
<dbReference type="PANTHER" id="PTHR12305">
    <property type="entry name" value="PHOSPHATASE WITH HOMOLOGY TO TENSIN"/>
    <property type="match status" value="1"/>
</dbReference>
<feature type="compositionally biased region" description="Polar residues" evidence="3">
    <location>
        <begin position="486"/>
        <end position="502"/>
    </location>
</feature>
<keyword evidence="7" id="KW-1185">Reference proteome</keyword>
<dbReference type="InterPro" id="IPR051281">
    <property type="entry name" value="Dual-spec_lipid-protein_phosph"/>
</dbReference>
<dbReference type="PROSITE" id="PS51181">
    <property type="entry name" value="PPASE_TENSIN"/>
    <property type="match status" value="1"/>
</dbReference>
<feature type="domain" description="Phosphatase tensin-type" evidence="5">
    <location>
        <begin position="12"/>
        <end position="193"/>
    </location>
</feature>
<reference evidence="6 7" key="1">
    <citation type="submission" date="2024-07" db="EMBL/GenBank/DDBJ databases">
        <title>Draft sequence of the Neodothiora populina.</title>
        <authorList>
            <person name="Drown D.D."/>
            <person name="Schuette U.S."/>
            <person name="Buechlein A.B."/>
            <person name="Rusch D.R."/>
            <person name="Winton L.W."/>
            <person name="Adams G.A."/>
        </authorList>
    </citation>
    <scope>NUCLEOTIDE SEQUENCE [LARGE SCALE GENOMIC DNA]</scope>
    <source>
        <strain evidence="6 7">CPC 39397</strain>
    </source>
</reference>
<dbReference type="InterPro" id="IPR000340">
    <property type="entry name" value="Dual-sp_phosphatase_cat-dom"/>
</dbReference>
<dbReference type="SUPFAM" id="SSF52799">
    <property type="entry name" value="(Phosphotyrosine protein) phosphatases II"/>
    <property type="match status" value="1"/>
</dbReference>
<dbReference type="Pfam" id="PF00782">
    <property type="entry name" value="DSPc"/>
    <property type="match status" value="1"/>
</dbReference>
<dbReference type="InterPro" id="IPR016130">
    <property type="entry name" value="Tyr_Pase_AS"/>
</dbReference>
<proteinExistence type="predicted"/>
<comment type="caution">
    <text evidence="6">The sequence shown here is derived from an EMBL/GenBank/DDBJ whole genome shotgun (WGS) entry which is preliminary data.</text>
</comment>
<dbReference type="InterPro" id="IPR000387">
    <property type="entry name" value="Tyr_Pase_dom"/>
</dbReference>
<dbReference type="EMBL" id="JBFMKM010000007">
    <property type="protein sequence ID" value="KAL1305346.1"/>
    <property type="molecule type" value="Genomic_DNA"/>
</dbReference>
<dbReference type="GeneID" id="95975945"/>
<evidence type="ECO:0000259" key="4">
    <source>
        <dbReference type="PROSITE" id="PS50056"/>
    </source>
</evidence>
<accession>A0ABR3PHX4</accession>
<evidence type="ECO:0000256" key="2">
    <source>
        <dbReference type="ARBA" id="ARBA00022801"/>
    </source>
</evidence>
<feature type="domain" description="Tyrosine specific protein phosphatases" evidence="4">
    <location>
        <begin position="128"/>
        <end position="165"/>
    </location>
</feature>
<organism evidence="6 7">
    <name type="scientific">Neodothiora populina</name>
    <dbReference type="NCBI Taxonomy" id="2781224"/>
    <lineage>
        <taxon>Eukaryota</taxon>
        <taxon>Fungi</taxon>
        <taxon>Dikarya</taxon>
        <taxon>Ascomycota</taxon>
        <taxon>Pezizomycotina</taxon>
        <taxon>Dothideomycetes</taxon>
        <taxon>Dothideomycetidae</taxon>
        <taxon>Dothideales</taxon>
        <taxon>Dothioraceae</taxon>
        <taxon>Neodothiora</taxon>
    </lineage>
</organism>
<dbReference type="Proteomes" id="UP001562354">
    <property type="component" value="Unassembled WGS sequence"/>
</dbReference>